<accession>A0AAD5RXK0</accession>
<keyword evidence="3" id="KW-1185">Reference proteome</keyword>
<comment type="caution">
    <text evidence="2">The sequence shown here is derived from an EMBL/GenBank/DDBJ whole genome shotgun (WGS) entry which is preliminary data.</text>
</comment>
<evidence type="ECO:0000313" key="2">
    <source>
        <dbReference type="EMBL" id="KAJ2905541.1"/>
    </source>
</evidence>
<name>A0AAD5RXK0_9PEZI</name>
<evidence type="ECO:0000313" key="3">
    <source>
        <dbReference type="Proteomes" id="UP001201980"/>
    </source>
</evidence>
<reference evidence="2" key="1">
    <citation type="submission" date="2022-07" db="EMBL/GenBank/DDBJ databases">
        <title>Draft genome sequence of Zalerion maritima ATCC 34329, a (micro)plastics degrading marine fungus.</title>
        <authorList>
            <person name="Paco A."/>
            <person name="Goncalves M.F.M."/>
            <person name="Rocha-Santos T.A.P."/>
            <person name="Alves A."/>
        </authorList>
    </citation>
    <scope>NUCLEOTIDE SEQUENCE</scope>
    <source>
        <strain evidence="2">ATCC 34329</strain>
    </source>
</reference>
<dbReference type="EMBL" id="JAKWBI020000030">
    <property type="protein sequence ID" value="KAJ2905541.1"/>
    <property type="molecule type" value="Genomic_DNA"/>
</dbReference>
<proteinExistence type="predicted"/>
<dbReference type="AlphaFoldDB" id="A0AAD5RXK0"/>
<sequence length="137" mass="14892">MDAMSETRWRRLLGSGQDIPGKNTAVLGLLEGLLETKDLLWAVPGRIAASLPVAGNILVVDSPTHRPPLLKLDPTLIPVVHLVVPSRIRVAALLRELLESDNGARMPAELRADGKQEGSSTSIYLFREPTSELTQQP</sequence>
<evidence type="ECO:0000256" key="1">
    <source>
        <dbReference type="SAM" id="MobiDB-lite"/>
    </source>
</evidence>
<gene>
    <name evidence="2" type="ORF">MKZ38_005185</name>
</gene>
<protein>
    <submittedName>
        <fullName evidence="2">Uncharacterized protein</fullName>
    </submittedName>
</protein>
<feature type="region of interest" description="Disordered" evidence="1">
    <location>
        <begin position="108"/>
        <end position="137"/>
    </location>
</feature>
<dbReference type="Proteomes" id="UP001201980">
    <property type="component" value="Unassembled WGS sequence"/>
</dbReference>
<organism evidence="2 3">
    <name type="scientific">Zalerion maritima</name>
    <dbReference type="NCBI Taxonomy" id="339359"/>
    <lineage>
        <taxon>Eukaryota</taxon>
        <taxon>Fungi</taxon>
        <taxon>Dikarya</taxon>
        <taxon>Ascomycota</taxon>
        <taxon>Pezizomycotina</taxon>
        <taxon>Sordariomycetes</taxon>
        <taxon>Lulworthiomycetidae</taxon>
        <taxon>Lulworthiales</taxon>
        <taxon>Lulworthiaceae</taxon>
        <taxon>Zalerion</taxon>
    </lineage>
</organism>